<feature type="transmembrane region" description="Helical" evidence="5">
    <location>
        <begin position="73"/>
        <end position="90"/>
    </location>
</feature>
<feature type="transmembrane region" description="Helical" evidence="5">
    <location>
        <begin position="164"/>
        <end position="181"/>
    </location>
</feature>
<feature type="transmembrane region" description="Helical" evidence="5">
    <location>
        <begin position="139"/>
        <end position="158"/>
    </location>
</feature>
<dbReference type="Proteomes" id="UP001431199">
    <property type="component" value="Unassembled WGS sequence"/>
</dbReference>
<gene>
    <name evidence="6" type="ORF">N5B56_03775</name>
</gene>
<protein>
    <submittedName>
        <fullName evidence="6">Uracil-xanthine permease family protein</fullName>
    </submittedName>
</protein>
<dbReference type="RefSeq" id="WP_118565344.1">
    <property type="nucleotide sequence ID" value="NZ_JAODBU010000003.1"/>
</dbReference>
<evidence type="ECO:0000313" key="7">
    <source>
        <dbReference type="Proteomes" id="UP001431199"/>
    </source>
</evidence>
<dbReference type="EMBL" id="JAODBU010000003">
    <property type="protein sequence ID" value="MCT7398208.1"/>
    <property type="molecule type" value="Genomic_DNA"/>
</dbReference>
<name>A0ABT2LZA5_9FIRM</name>
<organism evidence="6 7">
    <name type="scientific">Eubacterium album</name>
    <dbReference type="NCBI Taxonomy" id="2978477"/>
    <lineage>
        <taxon>Bacteria</taxon>
        <taxon>Bacillati</taxon>
        <taxon>Bacillota</taxon>
        <taxon>Clostridia</taxon>
        <taxon>Eubacteriales</taxon>
        <taxon>Eubacteriaceae</taxon>
        <taxon>Eubacterium</taxon>
    </lineage>
</organism>
<sequence>MNKNEKNTIGEYGIYDASVLGVPKMLVLGLQHTFAMFGATVLVPLLTGLDVATTLLMAGLGTLLFHFITGRKVPAFLGSSFAFLGGYAAVAGLKPEGSDINMLPYACLGVAVAGLLYLVVAALFAIFDIKKIMKFFPPVVTGPIIVAIGLSLAGSAVSNCQTNWVIALIALGAVIVFNIWGRGMAKILPILLGVLVAIAIAVILAITTGSHVWVDGNEYVAMFGNPNFLLVSIDKWINFKNAAWIGLPIHGNEIVFGNVPDAKLAVSAIIAVVPIAIATMMEHIGDISAISATTERNFLANPGLKRTLVGDGLATTLSALFGGPANTTYGENTGVLALTKVYDPKVVEIAAVFSILLSFSPKVAAGINLLPTGIIGGISFVLYGMISSIGIRNMVENKVDLTKSRNLMVAAIILVCALGITSIDFSIGSFDISLTSLAVAAIAGILLNAILPGNDYEFNDEELVKKEIEEVAAQKAEQK</sequence>
<keyword evidence="2 5" id="KW-0812">Transmembrane</keyword>
<evidence type="ECO:0000256" key="4">
    <source>
        <dbReference type="ARBA" id="ARBA00023136"/>
    </source>
</evidence>
<evidence type="ECO:0000256" key="2">
    <source>
        <dbReference type="ARBA" id="ARBA00022692"/>
    </source>
</evidence>
<accession>A0ABT2LZA5</accession>
<evidence type="ECO:0000256" key="1">
    <source>
        <dbReference type="ARBA" id="ARBA00004141"/>
    </source>
</evidence>
<reference evidence="6" key="1">
    <citation type="submission" date="2022-09" db="EMBL/GenBank/DDBJ databases">
        <title>Eubacterium sp. LFL-14 isolated from human feces.</title>
        <authorList>
            <person name="Liu F."/>
        </authorList>
    </citation>
    <scope>NUCLEOTIDE SEQUENCE</scope>
    <source>
        <strain evidence="6">LFL-14</strain>
    </source>
</reference>
<keyword evidence="4 5" id="KW-0472">Membrane</keyword>
<evidence type="ECO:0000256" key="5">
    <source>
        <dbReference type="SAM" id="Phobius"/>
    </source>
</evidence>
<feature type="transmembrane region" description="Helical" evidence="5">
    <location>
        <begin position="34"/>
        <end position="61"/>
    </location>
</feature>
<feature type="transmembrane region" description="Helical" evidence="5">
    <location>
        <begin position="407"/>
        <end position="427"/>
    </location>
</feature>
<proteinExistence type="predicted"/>
<evidence type="ECO:0000313" key="6">
    <source>
        <dbReference type="EMBL" id="MCT7398208.1"/>
    </source>
</evidence>
<comment type="subcellular location">
    <subcellularLocation>
        <location evidence="1">Membrane</location>
        <topology evidence="1">Multi-pass membrane protein</topology>
    </subcellularLocation>
</comment>
<keyword evidence="7" id="KW-1185">Reference proteome</keyword>
<feature type="transmembrane region" description="Helical" evidence="5">
    <location>
        <begin position="188"/>
        <end position="214"/>
    </location>
</feature>
<comment type="caution">
    <text evidence="6">The sequence shown here is derived from an EMBL/GenBank/DDBJ whole genome shotgun (WGS) entry which is preliminary data.</text>
</comment>
<dbReference type="InterPro" id="IPR006043">
    <property type="entry name" value="NCS2"/>
</dbReference>
<feature type="transmembrane region" description="Helical" evidence="5">
    <location>
        <begin position="102"/>
        <end position="127"/>
    </location>
</feature>
<dbReference type="Pfam" id="PF00860">
    <property type="entry name" value="Xan_ur_permease"/>
    <property type="match status" value="1"/>
</dbReference>
<evidence type="ECO:0000256" key="3">
    <source>
        <dbReference type="ARBA" id="ARBA00022989"/>
    </source>
</evidence>
<dbReference type="PANTHER" id="PTHR11119">
    <property type="entry name" value="XANTHINE-URACIL / VITAMIN C PERMEASE FAMILY MEMBER"/>
    <property type="match status" value="1"/>
</dbReference>
<feature type="transmembrane region" description="Helical" evidence="5">
    <location>
        <begin position="373"/>
        <end position="395"/>
    </location>
</feature>
<keyword evidence="3 5" id="KW-1133">Transmembrane helix</keyword>
<feature type="transmembrane region" description="Helical" evidence="5">
    <location>
        <begin position="433"/>
        <end position="451"/>
    </location>
</feature>